<feature type="transmembrane region" description="Helical" evidence="6">
    <location>
        <begin position="56"/>
        <end position="76"/>
    </location>
</feature>
<name>A0A510HHG2_9ACTN</name>
<evidence type="ECO:0000256" key="6">
    <source>
        <dbReference type="SAM" id="Phobius"/>
    </source>
</evidence>
<feature type="transmembrane region" description="Helical" evidence="6">
    <location>
        <begin position="334"/>
        <end position="355"/>
    </location>
</feature>
<evidence type="ECO:0000256" key="5">
    <source>
        <dbReference type="ARBA" id="ARBA00023136"/>
    </source>
</evidence>
<dbReference type="AlphaFoldDB" id="A0A510HHG2"/>
<evidence type="ECO:0000256" key="3">
    <source>
        <dbReference type="ARBA" id="ARBA00022692"/>
    </source>
</evidence>
<dbReference type="InterPro" id="IPR002797">
    <property type="entry name" value="Polysacc_synth"/>
</dbReference>
<dbReference type="Proteomes" id="UP000318065">
    <property type="component" value="Chromosome"/>
</dbReference>
<dbReference type="RefSeq" id="WP_143527355.1">
    <property type="nucleotide sequence ID" value="NZ_AP019791.1"/>
</dbReference>
<evidence type="ECO:0000256" key="1">
    <source>
        <dbReference type="ARBA" id="ARBA00004651"/>
    </source>
</evidence>
<sequence>MEAAGTEPRRLSPGLLGRRLLSGGVWVLGGKVFIAASGLLSGALLARLLSPRELGAYFLVYSLVLFGSMLGSLGLQGAATRLVAQSLGLGLYGRARFVVRVALALGTLGALAAAATYLSLGGTLAGLFHTPALAASAGLVAGWIAVSVVQGLLGEIFRGLNEVRLATLLGGQVTGTVTGVLTVGLLVAGLGLLWLLRGEADLATVLALAVCAGASTTLVSGWLLGRRMARLPEGGAGRELPPVFGEVVATAWPLLVTNLVLFTLRNGDLWLLGAFASREEVAVYGAATRLISMVTMPLIVANAILPPVIAGLYAQGRREELERTVRATSAMTGLPALLASAACVLFAAPILGLVYGDYYRAGALALAVLSVGQLVSVWTGSCGLALQMTGHQRTMMAVSLATGAATLAAMFVLVVPYGIAGVVAARVAGLVLQNLLLWLAARYRTGMWTHAGFGALLRSVRGTG</sequence>
<keyword evidence="3 6" id="KW-0812">Transmembrane</keyword>
<dbReference type="PANTHER" id="PTHR30250:SF11">
    <property type="entry name" value="O-ANTIGEN TRANSPORTER-RELATED"/>
    <property type="match status" value="1"/>
</dbReference>
<dbReference type="Pfam" id="PF01943">
    <property type="entry name" value="Polysacc_synt"/>
    <property type="match status" value="1"/>
</dbReference>
<gene>
    <name evidence="7" type="ORF">RxyAA322_11920</name>
</gene>
<accession>A0A510HHG2</accession>
<protein>
    <recommendedName>
        <fullName evidence="9">Polysaccharide biosynthesis protein</fullName>
    </recommendedName>
</protein>
<keyword evidence="4 6" id="KW-1133">Transmembrane helix</keyword>
<comment type="subcellular location">
    <subcellularLocation>
        <location evidence="1">Cell membrane</location>
        <topology evidence="1">Multi-pass membrane protein</topology>
    </subcellularLocation>
</comment>
<feature type="transmembrane region" description="Helical" evidence="6">
    <location>
        <begin position="398"/>
        <end position="417"/>
    </location>
</feature>
<feature type="transmembrane region" description="Helical" evidence="6">
    <location>
        <begin position="165"/>
        <end position="196"/>
    </location>
</feature>
<evidence type="ECO:0000313" key="7">
    <source>
        <dbReference type="EMBL" id="BBL79338.1"/>
    </source>
</evidence>
<feature type="transmembrane region" description="Helical" evidence="6">
    <location>
        <begin position="361"/>
        <end position="386"/>
    </location>
</feature>
<evidence type="ECO:0008006" key="9">
    <source>
        <dbReference type="Google" id="ProtNLM"/>
    </source>
</evidence>
<feature type="transmembrane region" description="Helical" evidence="6">
    <location>
        <begin position="243"/>
        <end position="264"/>
    </location>
</feature>
<feature type="transmembrane region" description="Helical" evidence="6">
    <location>
        <begin position="132"/>
        <end position="153"/>
    </location>
</feature>
<feature type="transmembrane region" description="Helical" evidence="6">
    <location>
        <begin position="202"/>
        <end position="223"/>
    </location>
</feature>
<dbReference type="PANTHER" id="PTHR30250">
    <property type="entry name" value="PST FAMILY PREDICTED COLANIC ACID TRANSPORTER"/>
    <property type="match status" value="1"/>
</dbReference>
<reference evidence="7" key="1">
    <citation type="journal article" date="2019" name="Microbiol. Resour. Announc.">
        <title>Complete Genome Sequence of Rubrobacter xylanophilus Strain AA3-22, Isolated from Arima Onsen in Japan.</title>
        <authorList>
            <person name="Tomariguchi N."/>
            <person name="Miyazaki K."/>
        </authorList>
    </citation>
    <scope>NUCLEOTIDE SEQUENCE [LARGE SCALE GENOMIC DNA]</scope>
    <source>
        <strain evidence="7">AA3-22</strain>
    </source>
</reference>
<dbReference type="GO" id="GO:0005886">
    <property type="term" value="C:plasma membrane"/>
    <property type="evidence" value="ECO:0007669"/>
    <property type="project" value="UniProtKB-SubCell"/>
</dbReference>
<evidence type="ECO:0000256" key="4">
    <source>
        <dbReference type="ARBA" id="ARBA00022989"/>
    </source>
</evidence>
<dbReference type="OrthoDB" id="3294889at2"/>
<feature type="transmembrane region" description="Helical" evidence="6">
    <location>
        <begin position="20"/>
        <end position="44"/>
    </location>
</feature>
<keyword evidence="8" id="KW-1185">Reference proteome</keyword>
<feature type="transmembrane region" description="Helical" evidence="6">
    <location>
        <begin position="423"/>
        <end position="441"/>
    </location>
</feature>
<keyword evidence="5 6" id="KW-0472">Membrane</keyword>
<dbReference type="InterPro" id="IPR050833">
    <property type="entry name" value="Poly_Biosynth_Transport"/>
</dbReference>
<feature type="transmembrane region" description="Helical" evidence="6">
    <location>
        <begin position="290"/>
        <end position="313"/>
    </location>
</feature>
<keyword evidence="2" id="KW-1003">Cell membrane</keyword>
<evidence type="ECO:0000256" key="2">
    <source>
        <dbReference type="ARBA" id="ARBA00022475"/>
    </source>
</evidence>
<feature type="transmembrane region" description="Helical" evidence="6">
    <location>
        <begin position="97"/>
        <end position="120"/>
    </location>
</feature>
<evidence type="ECO:0000313" key="8">
    <source>
        <dbReference type="Proteomes" id="UP000318065"/>
    </source>
</evidence>
<proteinExistence type="predicted"/>
<organism evidence="7 8">
    <name type="scientific">Rubrobacter xylanophilus</name>
    <dbReference type="NCBI Taxonomy" id="49319"/>
    <lineage>
        <taxon>Bacteria</taxon>
        <taxon>Bacillati</taxon>
        <taxon>Actinomycetota</taxon>
        <taxon>Rubrobacteria</taxon>
        <taxon>Rubrobacterales</taxon>
        <taxon>Rubrobacteraceae</taxon>
        <taxon>Rubrobacter</taxon>
    </lineage>
</organism>
<dbReference type="EMBL" id="AP019791">
    <property type="protein sequence ID" value="BBL79338.1"/>
    <property type="molecule type" value="Genomic_DNA"/>
</dbReference>